<feature type="transmembrane region" description="Helical" evidence="1">
    <location>
        <begin position="24"/>
        <end position="45"/>
    </location>
</feature>
<comment type="caution">
    <text evidence="2">The sequence shown here is derived from an EMBL/GenBank/DDBJ whole genome shotgun (WGS) entry which is preliminary data.</text>
</comment>
<evidence type="ECO:0000313" key="2">
    <source>
        <dbReference type="EMBL" id="GAK72490.1"/>
    </source>
</evidence>
<keyword evidence="1" id="KW-1133">Transmembrane helix</keyword>
<keyword evidence="1" id="KW-0812">Transmembrane</keyword>
<proteinExistence type="predicted"/>
<evidence type="ECO:0000313" key="3">
    <source>
        <dbReference type="Proteomes" id="UP000028701"/>
    </source>
</evidence>
<keyword evidence="1" id="KW-0472">Membrane</keyword>
<evidence type="ECO:0008006" key="4">
    <source>
        <dbReference type="Google" id="ProtNLM"/>
    </source>
</evidence>
<reference evidence="2 3" key="1">
    <citation type="submission" date="2014-08" db="EMBL/GenBank/DDBJ databases">
        <title>Whole genome shotgun sequence of Rhizobium rubi NBRC 13261.</title>
        <authorList>
            <person name="Katano-Makiyama Y."/>
            <person name="Hosoyama A."/>
            <person name="Hashimoto M."/>
            <person name="Hosoyama Y."/>
            <person name="Noguchi M."/>
            <person name="Tsuchikane K."/>
            <person name="Uohara A."/>
            <person name="Ohji S."/>
            <person name="Ichikawa N."/>
            <person name="Kimura A."/>
            <person name="Yamazoe A."/>
            <person name="Fujita N."/>
        </authorList>
    </citation>
    <scope>NUCLEOTIDE SEQUENCE [LARGE SCALE GENOMIC DNA]</scope>
    <source>
        <strain evidence="2 3">NBRC 13261</strain>
    </source>
</reference>
<dbReference type="Pfam" id="PF04964">
    <property type="entry name" value="Flp_Fap"/>
    <property type="match status" value="1"/>
</dbReference>
<dbReference type="RefSeq" id="WP_045231936.1">
    <property type="nucleotide sequence ID" value="NZ_BBJU01000026.1"/>
</dbReference>
<dbReference type="Proteomes" id="UP000028701">
    <property type="component" value="Unassembled WGS sequence"/>
</dbReference>
<dbReference type="AlphaFoldDB" id="A0A081D0P4"/>
<protein>
    <recommendedName>
        <fullName evidence="4">Flp/Fap pilin component family protein</fullName>
    </recommendedName>
</protein>
<evidence type="ECO:0000256" key="1">
    <source>
        <dbReference type="SAM" id="Phobius"/>
    </source>
</evidence>
<organism evidence="2 3">
    <name type="scientific">Agrobacterium rubi TR3 = NBRC 13261</name>
    <dbReference type="NCBI Taxonomy" id="1368415"/>
    <lineage>
        <taxon>Bacteria</taxon>
        <taxon>Pseudomonadati</taxon>
        <taxon>Pseudomonadota</taxon>
        <taxon>Alphaproteobacteria</taxon>
        <taxon>Hyphomicrobiales</taxon>
        <taxon>Rhizobiaceae</taxon>
        <taxon>Rhizobium/Agrobacterium group</taxon>
        <taxon>Agrobacterium</taxon>
    </lineage>
</organism>
<dbReference type="OrthoDB" id="5325135at2"/>
<name>A0A081D0P4_9HYPH</name>
<dbReference type="InterPro" id="IPR007047">
    <property type="entry name" value="Flp_Fap"/>
</dbReference>
<gene>
    <name evidence="2" type="ORF">RRU01S_26_00170</name>
</gene>
<sequence>MAGRAEFVVQKLVALYADQQGATVIEYGLIVALISTAVILGMQAIGTNINAIFQFLADTFTNAMA</sequence>
<accession>A0A081D0P4</accession>
<dbReference type="EMBL" id="BBJU01000026">
    <property type="protein sequence ID" value="GAK72490.1"/>
    <property type="molecule type" value="Genomic_DNA"/>
</dbReference>